<dbReference type="GO" id="GO:0140664">
    <property type="term" value="F:ATP-dependent DNA damage sensor activity"/>
    <property type="evidence" value="ECO:0007669"/>
    <property type="project" value="InterPro"/>
</dbReference>
<dbReference type="InterPro" id="IPR014721">
    <property type="entry name" value="Ribsml_uS5_D2-typ_fold_subgr"/>
</dbReference>
<comment type="caution">
    <text evidence="3">The sequence shown here is derived from an EMBL/GenBank/DDBJ whole genome shotgun (WGS) entry which is preliminary data.</text>
</comment>
<dbReference type="PRINTS" id="PR01874">
    <property type="entry name" value="DNAREPAIRADA"/>
</dbReference>
<dbReference type="Pfam" id="PF05362">
    <property type="entry name" value="Lon_C"/>
    <property type="match status" value="1"/>
</dbReference>
<evidence type="ECO:0000256" key="1">
    <source>
        <dbReference type="ARBA" id="ARBA00022723"/>
    </source>
</evidence>
<proteinExistence type="predicted"/>
<feature type="domain" description="RecA family profile 1" evidence="2">
    <location>
        <begin position="66"/>
        <end position="219"/>
    </location>
</feature>
<dbReference type="PROSITE" id="PS50162">
    <property type="entry name" value="RECA_2"/>
    <property type="match status" value="1"/>
</dbReference>
<dbReference type="SUPFAM" id="SSF54211">
    <property type="entry name" value="Ribosomal protein S5 domain 2-like"/>
    <property type="match status" value="1"/>
</dbReference>
<protein>
    <submittedName>
        <fullName evidence="3">DNA repair protein RadA/Sms</fullName>
    </submittedName>
</protein>
<dbReference type="InterPro" id="IPR020568">
    <property type="entry name" value="Ribosomal_Su5_D2-typ_SF"/>
</dbReference>
<dbReference type="Gene3D" id="3.30.230.10">
    <property type="match status" value="1"/>
</dbReference>
<dbReference type="Pfam" id="PF13481">
    <property type="entry name" value="AAA_25"/>
    <property type="match status" value="1"/>
</dbReference>
<dbReference type="InterPro" id="IPR041166">
    <property type="entry name" value="Rubredoxin_2"/>
</dbReference>
<name>A0A2U1E2U4_9FIRM</name>
<dbReference type="Pfam" id="PF18073">
    <property type="entry name" value="Zn_ribbon_LapB"/>
    <property type="match status" value="1"/>
</dbReference>
<accession>A0A2U1E2U4</accession>
<gene>
    <name evidence="3" type="ORF">C7381_10715</name>
</gene>
<dbReference type="GO" id="GO:0004252">
    <property type="term" value="F:serine-type endopeptidase activity"/>
    <property type="evidence" value="ECO:0007669"/>
    <property type="project" value="InterPro"/>
</dbReference>
<reference evidence="3 4" key="1">
    <citation type="submission" date="2018-04" db="EMBL/GenBank/DDBJ databases">
        <title>Genomic Encyclopedia of Type Strains, Phase IV (KMG-IV): sequencing the most valuable type-strain genomes for metagenomic binning, comparative biology and taxonomic classification.</title>
        <authorList>
            <person name="Goeker M."/>
        </authorList>
    </citation>
    <scope>NUCLEOTIDE SEQUENCE [LARGE SCALE GENOMIC DNA]</scope>
    <source>
        <strain evidence="3 4">DSM 20705</strain>
    </source>
</reference>
<dbReference type="AlphaFoldDB" id="A0A2U1E2U4"/>
<evidence type="ECO:0000259" key="2">
    <source>
        <dbReference type="PROSITE" id="PS50162"/>
    </source>
</evidence>
<dbReference type="GO" id="GO:0046872">
    <property type="term" value="F:metal ion binding"/>
    <property type="evidence" value="ECO:0007669"/>
    <property type="project" value="UniProtKB-KW"/>
</dbReference>
<dbReference type="PANTHER" id="PTHR32472:SF10">
    <property type="entry name" value="DNA REPAIR PROTEIN RADA-LIKE PROTEIN"/>
    <property type="match status" value="1"/>
</dbReference>
<dbReference type="Gene3D" id="3.40.50.300">
    <property type="entry name" value="P-loop containing nucleotide triphosphate hydrolases"/>
    <property type="match status" value="1"/>
</dbReference>
<evidence type="ECO:0000313" key="3">
    <source>
        <dbReference type="EMBL" id="PVY94019.1"/>
    </source>
</evidence>
<dbReference type="SMART" id="SM00382">
    <property type="entry name" value="AAA"/>
    <property type="match status" value="1"/>
</dbReference>
<dbReference type="InterPro" id="IPR003593">
    <property type="entry name" value="AAA+_ATPase"/>
</dbReference>
<keyword evidence="1" id="KW-0479">Metal-binding</keyword>
<sequence>MAKNNLFRCTECGYESVGSFGKCPGCGKWGTMVEKEPEPVKSINVKGKRNIGSGVVSKLSEVKGLNSDRVMSKINELDRVMGGGIVRDSVTILTARPGAGKSTLLLQLSNKLGELGYKVLYASGEESESQIKKRAERILDKTSDNLYVISTNSLNEVDQSVRSMCIDVLIVDSIQTFVLDEYLPSRAGSPTQSLECAYKCVEIAKDKENPRIVFLVGQMNKEDELSGLRSIEHLVDTVLYIEGEKGEALRSLVATKNRYGSTGEMGFFQMEDKGLISIDNPSEYFMTTRESPVKGSALGAIKEGSRPIVLEVESLMSKSFTPYPSRITDSIKKDSLNICISILEDTMNLKLFDQNVVLKAVGGFRTYDPSLNFAIIMSIASSYYGKPLNKDVVFIGDVALTGEIRKSQSLSEKIKEADRTGVSEIAISDRNGDFKATNAKVIKFKNISEAISHYLK</sequence>
<dbReference type="EMBL" id="QEKV01000007">
    <property type="protein sequence ID" value="PVY94019.1"/>
    <property type="molecule type" value="Genomic_DNA"/>
</dbReference>
<dbReference type="Proteomes" id="UP000245793">
    <property type="component" value="Unassembled WGS sequence"/>
</dbReference>
<organism evidence="3 4">
    <name type="scientific">Ezakiella coagulans</name>
    <dbReference type="NCBI Taxonomy" id="46507"/>
    <lineage>
        <taxon>Bacteria</taxon>
        <taxon>Bacillati</taxon>
        <taxon>Bacillota</taxon>
        <taxon>Tissierellia</taxon>
        <taxon>Ezakiella</taxon>
    </lineage>
</organism>
<dbReference type="GO" id="GO:0005524">
    <property type="term" value="F:ATP binding"/>
    <property type="evidence" value="ECO:0007669"/>
    <property type="project" value="InterPro"/>
</dbReference>
<dbReference type="GO" id="GO:0000725">
    <property type="term" value="P:recombinational repair"/>
    <property type="evidence" value="ECO:0007669"/>
    <property type="project" value="TreeGrafter"/>
</dbReference>
<dbReference type="GO" id="GO:0004176">
    <property type="term" value="F:ATP-dependent peptidase activity"/>
    <property type="evidence" value="ECO:0007669"/>
    <property type="project" value="InterPro"/>
</dbReference>
<evidence type="ECO:0000313" key="4">
    <source>
        <dbReference type="Proteomes" id="UP000245793"/>
    </source>
</evidence>
<keyword evidence="4" id="KW-1185">Reference proteome</keyword>
<dbReference type="GO" id="GO:0006508">
    <property type="term" value="P:proteolysis"/>
    <property type="evidence" value="ECO:0007669"/>
    <property type="project" value="InterPro"/>
</dbReference>
<dbReference type="GO" id="GO:0003677">
    <property type="term" value="F:DNA binding"/>
    <property type="evidence" value="ECO:0007669"/>
    <property type="project" value="InterPro"/>
</dbReference>
<dbReference type="InterPro" id="IPR020588">
    <property type="entry name" value="RecA_ATP-bd"/>
</dbReference>
<dbReference type="RefSeq" id="WP_116480307.1">
    <property type="nucleotide sequence ID" value="NZ_JBKYKF010000027.1"/>
</dbReference>
<dbReference type="SUPFAM" id="SSF52540">
    <property type="entry name" value="P-loop containing nucleoside triphosphate hydrolases"/>
    <property type="match status" value="1"/>
</dbReference>
<dbReference type="PANTHER" id="PTHR32472">
    <property type="entry name" value="DNA REPAIR PROTEIN RADA"/>
    <property type="match status" value="1"/>
</dbReference>
<dbReference type="InterPro" id="IPR008269">
    <property type="entry name" value="Lon_proteolytic"/>
</dbReference>
<dbReference type="InterPro" id="IPR027417">
    <property type="entry name" value="P-loop_NTPase"/>
</dbReference>